<sequence length="128" mass="14585">MALTYSVLAGKPEKFDGQDYEVLNNSTFLTVIDSRRQALFTIQHPFRHAVQYTRTGNQLFLSTECCCTQLWSAPNEAEAQQVLDTLLRGLMNMHRFRRACLMVLMTFIGTCAVVWFIDLIQTTSPCSP</sequence>
<evidence type="ECO:0000256" key="1">
    <source>
        <dbReference type="SAM" id="Phobius"/>
    </source>
</evidence>
<accession>A0A3Q9MQN1</accession>
<organism evidence="2">
    <name type="scientific">Salmonella enterica subsp. enterica serovar Karamoja</name>
    <dbReference type="NCBI Taxonomy" id="2500153"/>
    <lineage>
        <taxon>Bacteria</taxon>
        <taxon>Pseudomonadati</taxon>
        <taxon>Pseudomonadota</taxon>
        <taxon>Gammaproteobacteria</taxon>
        <taxon>Enterobacterales</taxon>
        <taxon>Enterobacteriaceae</taxon>
        <taxon>Salmonella</taxon>
    </lineage>
</organism>
<dbReference type="EMBL" id="CP034699">
    <property type="protein sequence ID" value="AZT44361.1"/>
    <property type="molecule type" value="Genomic_DNA"/>
</dbReference>
<keyword evidence="1" id="KW-0472">Membrane</keyword>
<evidence type="ECO:0000313" key="2">
    <source>
        <dbReference type="EMBL" id="AZT39736.1"/>
    </source>
</evidence>
<dbReference type="AlphaFoldDB" id="A0A3Q9MQN1"/>
<keyword evidence="2" id="KW-0614">Plasmid</keyword>
<geneLocation type="plasmid" evidence="3">
    <name>pRSE40</name>
</geneLocation>
<protein>
    <submittedName>
        <fullName evidence="2">Uncharacterized protein</fullName>
    </submittedName>
</protein>
<dbReference type="EMBL" id="CP034710">
    <property type="protein sequence ID" value="AZT39736.1"/>
    <property type="molecule type" value="Genomic_DNA"/>
</dbReference>
<proteinExistence type="predicted"/>
<keyword evidence="1" id="KW-1133">Transmembrane helix</keyword>
<gene>
    <name evidence="3" type="ORF">EL007_24180</name>
    <name evidence="2" type="ORF">ELZ88_24780</name>
</gene>
<evidence type="ECO:0000313" key="3">
    <source>
        <dbReference type="EMBL" id="AZT44361.1"/>
    </source>
</evidence>
<dbReference type="RefSeq" id="WP_168445602.1">
    <property type="nucleotide sequence ID" value="NZ_CP034699.1"/>
</dbReference>
<name>A0A3Q9MQN1_SALET</name>
<reference evidence="2" key="1">
    <citation type="submission" date="2018-12" db="EMBL/GenBank/DDBJ databases">
        <title>Complete genome sequences of twenty non-typhoidal Salmonella isolates from Rwanda.</title>
        <authorList>
            <person name="Byukusenge M."/>
            <person name="Li L."/>
            <person name="Subhashinie K."/>
            <person name="Nzayirambaho M."/>
            <person name="Kuchipudi S.V."/>
            <person name="Jayarao B.M."/>
        </authorList>
    </citation>
    <scope>NUCLEOTIDE SEQUENCE</scope>
    <source>
        <strain evidence="2">RSE21</strain>
        <strain evidence="3">RSE40</strain>
        <plasmid evidence="2">pRSE21</plasmid>
        <plasmid evidence="3">pRSE40</plasmid>
    </source>
</reference>
<feature type="transmembrane region" description="Helical" evidence="1">
    <location>
        <begin position="99"/>
        <end position="117"/>
    </location>
</feature>
<geneLocation type="plasmid" evidence="2">
    <name>pRSE21</name>
</geneLocation>
<keyword evidence="1" id="KW-0812">Transmembrane</keyword>